<evidence type="ECO:0008006" key="3">
    <source>
        <dbReference type="Google" id="ProtNLM"/>
    </source>
</evidence>
<accession>A0A3P7F705</accession>
<dbReference type="AlphaFoldDB" id="A0A3P7F705"/>
<organism evidence="1 2">
    <name type="scientific">Schistocephalus solidus</name>
    <name type="common">Tapeworm</name>
    <dbReference type="NCBI Taxonomy" id="70667"/>
    <lineage>
        <taxon>Eukaryota</taxon>
        <taxon>Metazoa</taxon>
        <taxon>Spiralia</taxon>
        <taxon>Lophotrochozoa</taxon>
        <taxon>Platyhelminthes</taxon>
        <taxon>Cestoda</taxon>
        <taxon>Eucestoda</taxon>
        <taxon>Diphyllobothriidea</taxon>
        <taxon>Diphyllobothriidae</taxon>
        <taxon>Schistocephalus</taxon>
    </lineage>
</organism>
<protein>
    <recommendedName>
        <fullName evidence="3">Reverse transcriptase domain-containing protein</fullName>
    </recommendedName>
</protein>
<dbReference type="OrthoDB" id="10056483at2759"/>
<sequence>MDCDFAIVVEDIKIWKVLHNAADEDNFQGNLRRLDEWSRRWLLPVNSNKCTLLRLGNKTQVTDMRRNYMNGIPFRAAETKKGLGV</sequence>
<reference evidence="1 2" key="1">
    <citation type="submission" date="2018-11" db="EMBL/GenBank/DDBJ databases">
        <authorList>
            <consortium name="Pathogen Informatics"/>
        </authorList>
    </citation>
    <scope>NUCLEOTIDE SEQUENCE [LARGE SCALE GENOMIC DNA]</scope>
    <source>
        <strain evidence="1 2">NST_G2</strain>
    </source>
</reference>
<dbReference type="Proteomes" id="UP000275846">
    <property type="component" value="Unassembled WGS sequence"/>
</dbReference>
<evidence type="ECO:0000313" key="2">
    <source>
        <dbReference type="Proteomes" id="UP000275846"/>
    </source>
</evidence>
<proteinExistence type="predicted"/>
<evidence type="ECO:0000313" key="1">
    <source>
        <dbReference type="EMBL" id="VDM06332.1"/>
    </source>
</evidence>
<dbReference type="EMBL" id="UYSU01050772">
    <property type="protein sequence ID" value="VDM06332.1"/>
    <property type="molecule type" value="Genomic_DNA"/>
</dbReference>
<name>A0A3P7F705_SCHSO</name>
<gene>
    <name evidence="1" type="ORF">SSLN_LOCUS19946</name>
</gene>
<keyword evidence="2" id="KW-1185">Reference proteome</keyword>